<keyword evidence="1" id="KW-0067">ATP-binding</keyword>
<comment type="similarity">
    <text evidence="1">Belongs to the MurCDEF family. MurT subfamily.</text>
</comment>
<evidence type="ECO:0000256" key="1">
    <source>
        <dbReference type="HAMAP-Rule" id="MF_02214"/>
    </source>
</evidence>
<dbReference type="GO" id="GO:0046872">
    <property type="term" value="F:metal ion binding"/>
    <property type="evidence" value="ECO:0007669"/>
    <property type="project" value="UniProtKB-KW"/>
</dbReference>
<protein>
    <recommendedName>
        <fullName evidence="1">Lipid II isoglutaminyl synthase (glutamine-hydrolyzing) subunit MurT</fullName>
        <ecNumber evidence="1">6.3.5.13</ecNumber>
    </recommendedName>
</protein>
<sequence length="428" mass="45446">MSFNLSGTLRSLRTNAATTAAKLATTASRATGRGAGGMIGGLIAGAIDPQIMANLGGGRPAVLVTGTNGKSTTTRMLAAAVRSEHKVATNDGGDNMDAGIISALMAGKDASHLVLEVDELHVPHVADNLNPQALVLLNLSRDQLDRVGEINKIERALRGAVEAHPDMLVIANCDDVLMTSVAYDAKNVIWVSAGAGWLGESVTCPRTGGHIVRDENDWRAVKPLPDGREFRRPTPTWRVDQDGLHTPQGDKELNLSLPGRANRGNAAQAIAAAVEGFGVDEAKAIAATESVNDVAGRYSTITLGDREIRLLLAKNPAGWQEALSMVDRSADGLVIATNGHVADGIDMSWLWDVRFEDFENLAVKAAGERGTDLAVRLVYADISHELIPDPVKAIEACPPGRIEVLANYTAFRDLKKALERKVKENANG</sequence>
<dbReference type="Pfam" id="PF08353">
    <property type="entry name" value="MurT_C"/>
    <property type="match status" value="1"/>
</dbReference>
<feature type="region of interest" description="Disordered" evidence="2">
    <location>
        <begin position="224"/>
        <end position="249"/>
    </location>
</feature>
<dbReference type="Pfam" id="PF08245">
    <property type="entry name" value="Mur_ligase_M"/>
    <property type="match status" value="1"/>
</dbReference>
<dbReference type="GO" id="GO:0008360">
    <property type="term" value="P:regulation of cell shape"/>
    <property type="evidence" value="ECO:0007669"/>
    <property type="project" value="UniProtKB-KW"/>
</dbReference>
<evidence type="ECO:0000313" key="5">
    <source>
        <dbReference type="EMBL" id="PCC81772.1"/>
    </source>
</evidence>
<dbReference type="EC" id="6.3.5.13" evidence="1"/>
<comment type="caution">
    <text evidence="5">The sequence shown here is derived from an EMBL/GenBank/DDBJ whole genome shotgun (WGS) entry which is preliminary data.</text>
</comment>
<dbReference type="GO" id="GO:0071555">
    <property type="term" value="P:cell wall organization"/>
    <property type="evidence" value="ECO:0007669"/>
    <property type="project" value="UniProtKB-KW"/>
</dbReference>
<keyword evidence="1" id="KW-0547">Nucleotide-binding</keyword>
<feature type="domain" description="Lipid II isoglutaminyl synthase (glutamine-hydrolyzing) subunit MurT C-terminal" evidence="4">
    <location>
        <begin position="312"/>
        <end position="410"/>
    </location>
</feature>
<accession>A0A2A4AH09</accession>
<reference evidence="5 6" key="1">
    <citation type="submission" date="2017-09" db="EMBL/GenBank/DDBJ databases">
        <title>Draft Genome Sequence of Corynebacterium accolens AH4003.</title>
        <authorList>
            <person name="Chen Y."/>
            <person name="Oosthuysen W.F."/>
            <person name="Kelley S."/>
            <person name="Horswill A."/>
        </authorList>
    </citation>
    <scope>NUCLEOTIDE SEQUENCE [LARGE SCALE GENOMIC DNA]</scope>
    <source>
        <strain evidence="5 6">AH4003</strain>
    </source>
</reference>
<dbReference type="PANTHER" id="PTHR23135:SF7">
    <property type="entry name" value="LIPID II ISOGLUTAMINYL SYNTHASE (GLUTAMINE-HYDROLYZING) SUBUNIT MURT"/>
    <property type="match status" value="1"/>
</dbReference>
<dbReference type="InterPro" id="IPR013221">
    <property type="entry name" value="Mur_ligase_cen"/>
</dbReference>
<dbReference type="GO" id="GO:0009252">
    <property type="term" value="P:peptidoglycan biosynthetic process"/>
    <property type="evidence" value="ECO:0007669"/>
    <property type="project" value="UniProtKB-UniRule"/>
</dbReference>
<organism evidence="5 6">
    <name type="scientific">Corynebacterium accolens</name>
    <dbReference type="NCBI Taxonomy" id="38284"/>
    <lineage>
        <taxon>Bacteria</taxon>
        <taxon>Bacillati</taxon>
        <taxon>Actinomycetota</taxon>
        <taxon>Actinomycetes</taxon>
        <taxon>Mycobacteriales</taxon>
        <taxon>Corynebacteriaceae</taxon>
        <taxon>Corynebacterium</taxon>
    </lineage>
</organism>
<comment type="catalytic activity">
    <reaction evidence="1">
        <text>beta-D-GlcNAc-(1-&gt;4)-Mur2Ac(oyl-L-Ala-gamma-D-Glu-L-Lys-D-Ala-D-Ala)-di-trans,octa-cis-undecaprenyl diphosphate + L-glutamine + ATP + H2O = beta-D-GlcNAc-(1-&gt;4)-Mur2Ac(oyl-L-Ala-D-isoglutaminyl-L-Lys-D-Ala-D-Ala)-di-trans,octa-cis-undecaprenyl diphosphate + L-glutamate + ADP + phosphate + H(+)</text>
        <dbReference type="Rhea" id="RHEA:57928"/>
        <dbReference type="ChEBI" id="CHEBI:15377"/>
        <dbReference type="ChEBI" id="CHEBI:15378"/>
        <dbReference type="ChEBI" id="CHEBI:29985"/>
        <dbReference type="ChEBI" id="CHEBI:30616"/>
        <dbReference type="ChEBI" id="CHEBI:43474"/>
        <dbReference type="ChEBI" id="CHEBI:58359"/>
        <dbReference type="ChEBI" id="CHEBI:60033"/>
        <dbReference type="ChEBI" id="CHEBI:62233"/>
        <dbReference type="ChEBI" id="CHEBI:456216"/>
        <dbReference type="EC" id="6.3.5.13"/>
    </reaction>
</comment>
<dbReference type="InterPro" id="IPR013564">
    <property type="entry name" value="MurT_C"/>
</dbReference>
<evidence type="ECO:0000259" key="3">
    <source>
        <dbReference type="Pfam" id="PF08245"/>
    </source>
</evidence>
<dbReference type="HAMAP" id="MF_02214">
    <property type="entry name" value="Lipid_II_synth_MurT"/>
    <property type="match status" value="1"/>
</dbReference>
<comment type="catalytic activity">
    <reaction evidence="1">
        <text>beta-D-GlcNAc-(1-&gt;4)-Mur2Ac(oyl-L-Ala-gamma-D-Glu-L-Lys-D-Ala-D-Ala)-di-trans,octa-cis-undecaprenyl diphosphate + ATP = beta-D-GlcNAc-(1-&gt;4)-Mur2Ac(oyl-L-Ala-gamma-D-O-P-Glu-L-Lys-D-Ala-D-Ala)-di-trans,octa-cis-undecaprenyl diphosphate + ADP</text>
        <dbReference type="Rhea" id="RHEA:59488"/>
        <dbReference type="ChEBI" id="CHEBI:30616"/>
        <dbReference type="ChEBI" id="CHEBI:60033"/>
        <dbReference type="ChEBI" id="CHEBI:143132"/>
        <dbReference type="ChEBI" id="CHEBI:456216"/>
    </reaction>
</comment>
<dbReference type="Gene3D" id="3.40.1190.10">
    <property type="entry name" value="Mur-like, catalytic domain"/>
    <property type="match status" value="1"/>
</dbReference>
<dbReference type="GO" id="GO:0005524">
    <property type="term" value="F:ATP binding"/>
    <property type="evidence" value="ECO:0007669"/>
    <property type="project" value="UniProtKB-UniRule"/>
</dbReference>
<dbReference type="GO" id="GO:0016881">
    <property type="term" value="F:acid-amino acid ligase activity"/>
    <property type="evidence" value="ECO:0007669"/>
    <property type="project" value="InterPro"/>
</dbReference>
<dbReference type="InterPro" id="IPR043703">
    <property type="entry name" value="Lipid_II_synth_MurT"/>
</dbReference>
<keyword evidence="1" id="KW-0133">Cell shape</keyword>
<feature type="active site" evidence="1">
    <location>
        <position position="346"/>
    </location>
</feature>
<evidence type="ECO:0000256" key="2">
    <source>
        <dbReference type="SAM" id="MobiDB-lite"/>
    </source>
</evidence>
<dbReference type="InterPro" id="IPR036565">
    <property type="entry name" value="Mur-like_cat_sf"/>
</dbReference>
<comment type="catalytic activity">
    <reaction evidence="1">
        <text>beta-D-GlcNAc-(1-&gt;4)-Mur2Ac(oyl-L-Ala-gamma-D-O-P-Glu-L-Lys-D-Ala-D-Ala)-di-trans,octa-cis-undecaprenyl diphosphate + NH4(+) = beta-D-GlcNAc-(1-&gt;4)-Mur2Ac(oyl-L-Ala-D-isoglutaminyl-L-Lys-D-Ala-D-Ala)-di-trans,octa-cis-undecaprenyl diphosphate + phosphate + H(+)</text>
        <dbReference type="Rhea" id="RHEA:57932"/>
        <dbReference type="ChEBI" id="CHEBI:15378"/>
        <dbReference type="ChEBI" id="CHEBI:28938"/>
        <dbReference type="ChEBI" id="CHEBI:43474"/>
        <dbReference type="ChEBI" id="CHEBI:62233"/>
        <dbReference type="ChEBI" id="CHEBI:143132"/>
    </reaction>
</comment>
<keyword evidence="1" id="KW-0573">Peptidoglycan synthesis</keyword>
<keyword evidence="1" id="KW-0436">Ligase</keyword>
<gene>
    <name evidence="1" type="primary">murT</name>
    <name evidence="5" type="ORF">COM45_12125</name>
</gene>
<dbReference type="SUPFAM" id="SSF53623">
    <property type="entry name" value="MurD-like peptide ligases, catalytic domain"/>
    <property type="match status" value="1"/>
</dbReference>
<comment type="pathway">
    <text evidence="1">Cell wall biogenesis; peptidoglycan biosynthesis.</text>
</comment>
<dbReference type="PANTHER" id="PTHR23135">
    <property type="entry name" value="MUR LIGASE FAMILY MEMBER"/>
    <property type="match status" value="1"/>
</dbReference>
<dbReference type="Proteomes" id="UP000218690">
    <property type="component" value="Unassembled WGS sequence"/>
</dbReference>
<dbReference type="GO" id="GO:0140282">
    <property type="term" value="F:carbon-nitrogen ligase activity on lipid II"/>
    <property type="evidence" value="ECO:0007669"/>
    <property type="project" value="UniProtKB-UniRule"/>
</dbReference>
<evidence type="ECO:0000259" key="4">
    <source>
        <dbReference type="Pfam" id="PF08353"/>
    </source>
</evidence>
<comment type="subunit">
    <text evidence="1">Forms a heterodimer with GatD.</text>
</comment>
<name>A0A2A4AH09_9CORY</name>
<comment type="function">
    <text evidence="1">The lipid II isoglutaminyl synthase complex catalyzes the formation of alpha-D-isoglutamine in the cell wall lipid II stem peptide. The MurT subunit catalyzes the ATP-dependent amidation of D-glutamate residue of lipid II, converting it to an isoglutamine residue.</text>
</comment>
<keyword evidence="1" id="KW-0479">Metal-binding</keyword>
<keyword evidence="1" id="KW-0961">Cell wall biogenesis/degradation</keyword>
<dbReference type="AlphaFoldDB" id="A0A2A4AH09"/>
<dbReference type="UniPathway" id="UPA00219"/>
<feature type="compositionally biased region" description="Basic and acidic residues" evidence="2">
    <location>
        <begin position="239"/>
        <end position="249"/>
    </location>
</feature>
<evidence type="ECO:0000313" key="6">
    <source>
        <dbReference type="Proteomes" id="UP000218690"/>
    </source>
</evidence>
<proteinExistence type="inferred from homology"/>
<feature type="domain" description="Mur ligase central" evidence="3">
    <location>
        <begin position="64"/>
        <end position="273"/>
    </location>
</feature>
<comment type="caution">
    <text evidence="1">Lacks conserved residue(s) required for the propagation of feature annotation.</text>
</comment>
<dbReference type="EMBL" id="NWBP01000037">
    <property type="protein sequence ID" value="PCC81772.1"/>
    <property type="molecule type" value="Genomic_DNA"/>
</dbReference>